<dbReference type="Gene3D" id="3.10.10.10">
    <property type="entry name" value="HIV Type 1 Reverse Transcriptase, subunit A, domain 1"/>
    <property type="match status" value="1"/>
</dbReference>
<proteinExistence type="predicted"/>
<dbReference type="PANTHER" id="PTHR37984">
    <property type="entry name" value="PROTEIN CBG26694"/>
    <property type="match status" value="1"/>
</dbReference>
<evidence type="ECO:0000256" key="3">
    <source>
        <dbReference type="ARBA" id="ARBA00022679"/>
    </source>
</evidence>
<dbReference type="SUPFAM" id="SSF53098">
    <property type="entry name" value="Ribonuclease H-like"/>
    <property type="match status" value="1"/>
</dbReference>
<dbReference type="InterPro" id="IPR012337">
    <property type="entry name" value="RNaseH-like_sf"/>
</dbReference>
<keyword evidence="2" id="KW-0645">Protease</keyword>
<evidence type="ECO:0000313" key="12">
    <source>
        <dbReference type="EMBL" id="CAF3378049.1"/>
    </source>
</evidence>
<evidence type="ECO:0000256" key="6">
    <source>
        <dbReference type="ARBA" id="ARBA00022759"/>
    </source>
</evidence>
<dbReference type="FunFam" id="3.30.70.270:FF:000020">
    <property type="entry name" value="Transposon Tf2-6 polyprotein-like Protein"/>
    <property type="match status" value="1"/>
</dbReference>
<dbReference type="GO" id="GO:0003676">
    <property type="term" value="F:nucleic acid binding"/>
    <property type="evidence" value="ECO:0007669"/>
    <property type="project" value="InterPro"/>
</dbReference>
<name>A0A817Y6Q1_9BILA</name>
<evidence type="ECO:0000259" key="11">
    <source>
        <dbReference type="PROSITE" id="PS50994"/>
    </source>
</evidence>
<reference evidence="12" key="1">
    <citation type="submission" date="2021-02" db="EMBL/GenBank/DDBJ databases">
        <authorList>
            <person name="Nowell W R."/>
        </authorList>
    </citation>
    <scope>NUCLEOTIDE SEQUENCE</scope>
</reference>
<comment type="caution">
    <text evidence="12">The sequence shown here is derived from an EMBL/GenBank/DDBJ whole genome shotgun (WGS) entry which is preliminary data.</text>
</comment>
<evidence type="ECO:0000313" key="13">
    <source>
        <dbReference type="Proteomes" id="UP000663825"/>
    </source>
</evidence>
<dbReference type="FunFam" id="3.10.10.10:FF:000007">
    <property type="entry name" value="Retrovirus-related Pol polyprotein from transposon 17.6-like Protein"/>
    <property type="match status" value="1"/>
</dbReference>
<dbReference type="Gene3D" id="3.30.70.270">
    <property type="match status" value="2"/>
</dbReference>
<dbReference type="InterPro" id="IPR001584">
    <property type="entry name" value="Integrase_cat-core"/>
</dbReference>
<evidence type="ECO:0000256" key="8">
    <source>
        <dbReference type="ARBA" id="ARBA00022918"/>
    </source>
</evidence>
<dbReference type="CDD" id="cd01647">
    <property type="entry name" value="RT_LTR"/>
    <property type="match status" value="1"/>
</dbReference>
<protein>
    <recommendedName>
        <fullName evidence="1">RNA-directed DNA polymerase</fullName>
        <ecNumber evidence="1">2.7.7.49</ecNumber>
    </recommendedName>
</protein>
<feature type="compositionally biased region" description="Polar residues" evidence="9">
    <location>
        <begin position="1"/>
        <end position="10"/>
    </location>
</feature>
<keyword evidence="5" id="KW-0540">Nuclease</keyword>
<dbReference type="Pfam" id="PF00665">
    <property type="entry name" value="rve"/>
    <property type="match status" value="1"/>
</dbReference>
<feature type="compositionally biased region" description="Basic and acidic residues" evidence="9">
    <location>
        <begin position="987"/>
        <end position="1001"/>
    </location>
</feature>
<feature type="non-terminal residue" evidence="12">
    <location>
        <position position="1"/>
    </location>
</feature>
<feature type="domain" description="Integrase catalytic" evidence="11">
    <location>
        <begin position="1182"/>
        <end position="1341"/>
    </location>
</feature>
<feature type="region of interest" description="Disordered" evidence="9">
    <location>
        <begin position="1"/>
        <end position="29"/>
    </location>
</feature>
<dbReference type="EC" id="2.7.7.49" evidence="1"/>
<evidence type="ECO:0000256" key="7">
    <source>
        <dbReference type="ARBA" id="ARBA00022801"/>
    </source>
</evidence>
<dbReference type="SUPFAM" id="SSF50630">
    <property type="entry name" value="Acid proteases"/>
    <property type="match status" value="1"/>
</dbReference>
<dbReference type="PROSITE" id="PS00141">
    <property type="entry name" value="ASP_PROTEASE"/>
    <property type="match status" value="1"/>
</dbReference>
<dbReference type="InterPro" id="IPR001969">
    <property type="entry name" value="Aspartic_peptidase_AS"/>
</dbReference>
<evidence type="ECO:0000256" key="1">
    <source>
        <dbReference type="ARBA" id="ARBA00012493"/>
    </source>
</evidence>
<dbReference type="Proteomes" id="UP000663825">
    <property type="component" value="Unassembled WGS sequence"/>
</dbReference>
<dbReference type="Gene3D" id="1.10.340.70">
    <property type="match status" value="1"/>
</dbReference>
<keyword evidence="7" id="KW-0378">Hydrolase</keyword>
<dbReference type="GO" id="GO:0004519">
    <property type="term" value="F:endonuclease activity"/>
    <property type="evidence" value="ECO:0007669"/>
    <property type="project" value="UniProtKB-KW"/>
</dbReference>
<sequence length="1449" mass="165462">VTSVSFHTAKNSLNNTSSNSSQNFNNDRNLYKDKNFRADSIPSSVAYNSSYSPRYDRTASKYTPGNFRPNQNKSFASASHANNSYTNNKKFTLQHRNKFSHNTPKSQSSSANVILSSNSLSCDRIGPRGFDLSKFSVVESPSDGVDSGEPNINPSKSSLIFIYALVNKHRIKLLIDTGATKTFINSQILHHLVPKSSILKRSYSFLLADGIASFNVLGLVDLSIEFNNFVTPITAHIAQHLCTDMIIGMDFINRYNLSIDVKKQLVCIEVRNQRILVPIVNVMKSIKIPVISSNTILLPSNSTRKISVAIPISSISLQFIPNFSFKSHIPVDHKDNTLTFHNYRSDVLLYNAMRRPKVIKKGTRLGYLLCCSTFQHPRMFYSSHYRLHGTTRCTGMNPAFSNSIIKDDFHIGSSALSNNNSTCTNRFILYSADKLSSSKKVYNSTVTQHLNLLVQNVQNDEHKRDLLALLRQFSNMFDTTRHNVANTPIPHVINTIPHSPPASRPYPQPDKEEIMYQFIQEFLQAGLISESNSPYAAPAMLIKKKDNSYRFVVDYKRLNAITIKDSFPLPNMEDTIFKLGKGFSYFSKFDLKSGFYQIPINEADKMKTAFITPFGLYQFNVLPMGLRNSPPTFQKVMTDTLKSCRSFCLVYLDDIIVFSESFSDHLYHLRCVFSALHDKNLLLNPPKCELAVQRINYLGHTISKDSITPMKDKIEAILRIPEPHTLAQANRFLGSLGWYRKFLPKFADVAAPIHAVTNLTKPNRKNFKWETAQSKAFHQLKHMLITEPLFLHFPVDKSPLILTTDASDTGLGGVLQQTVNGQLHNLYYHSQIMTPCQRKYSTIEKEALAIYRCFDRMHSFILGRTIIIMTDHCPLCYIMKKTIKNARVNRITHLIQEYNIDKVVHIRGQYNCLPDYLSRYSKEQFDDLFDIEYGLASKTLSTLSSSAPNNDTNNITSDSLVSSTNQKLLAAMTLRPRKNRLNYAEESISRDSDIHNHHDSTDTSNSTFNRKSKVTSKFSQNYFDVAKLQFEQDRDPKIQNIIKKLSTTSNHSSFILEDSKLYKVISHQNNSNRIIKALYLPSSMINSLLKACHDDPLTGAHFSTDPLYLPSSMINSLLKACHDDPLTGAHFSTDRMYYKIRSHFWWPRMKIDIQCYVKSCSLCTQFNIDRAKRYGHLHSIPPPEGPFALVGIDFCGPLPRTPRENQYVLVITDYFTRYITAIALPNCTAENTARALFDDFFCKFGIPSAILSDRGTHFLNTLMENIQHLIGYNHIYSTPYHPQTNGVVERFNATFVAQISKLQNTQHNNWDEYLQAVVFAYNTGVHKSTKFSPYELLYGCAARLPIHSQSRHFTFLKPNDYFEQLKKTLRTFHQASRENILLQQQANQEYYNKNRLDPQLKLGDKVLRRVYISKGKLDPKFSPIPNIVVELHHPMYVVEDEYTGIRSQV</sequence>
<keyword evidence="3" id="KW-0808">Transferase</keyword>
<evidence type="ECO:0000256" key="9">
    <source>
        <dbReference type="SAM" id="MobiDB-lite"/>
    </source>
</evidence>
<dbReference type="PROSITE" id="PS50994">
    <property type="entry name" value="INTEGRASE"/>
    <property type="match status" value="1"/>
</dbReference>
<dbReference type="CDD" id="cd00303">
    <property type="entry name" value="retropepsin_like"/>
    <property type="match status" value="1"/>
</dbReference>
<dbReference type="PROSITE" id="PS50878">
    <property type="entry name" value="RT_POL"/>
    <property type="match status" value="1"/>
</dbReference>
<dbReference type="InterPro" id="IPR000477">
    <property type="entry name" value="RT_dom"/>
</dbReference>
<feature type="region of interest" description="Disordered" evidence="9">
    <location>
        <begin position="47"/>
        <end position="81"/>
    </location>
</feature>
<evidence type="ECO:0000256" key="2">
    <source>
        <dbReference type="ARBA" id="ARBA00022670"/>
    </source>
</evidence>
<dbReference type="InterPro" id="IPR043502">
    <property type="entry name" value="DNA/RNA_pol_sf"/>
</dbReference>
<dbReference type="PANTHER" id="PTHR37984:SF5">
    <property type="entry name" value="PROTEIN NYNRIN-LIKE"/>
    <property type="match status" value="1"/>
</dbReference>
<organism evidence="12 13">
    <name type="scientific">Rotaria socialis</name>
    <dbReference type="NCBI Taxonomy" id="392032"/>
    <lineage>
        <taxon>Eukaryota</taxon>
        <taxon>Metazoa</taxon>
        <taxon>Spiralia</taxon>
        <taxon>Gnathifera</taxon>
        <taxon>Rotifera</taxon>
        <taxon>Eurotatoria</taxon>
        <taxon>Bdelloidea</taxon>
        <taxon>Philodinida</taxon>
        <taxon>Philodinidae</taxon>
        <taxon>Rotaria</taxon>
    </lineage>
</organism>
<dbReference type="OrthoDB" id="10051637at2759"/>
<dbReference type="InterPro" id="IPR041588">
    <property type="entry name" value="Integrase_H2C2"/>
</dbReference>
<feature type="non-terminal residue" evidence="12">
    <location>
        <position position="1449"/>
    </location>
</feature>
<dbReference type="GO" id="GO:0004190">
    <property type="term" value="F:aspartic-type endopeptidase activity"/>
    <property type="evidence" value="ECO:0007669"/>
    <property type="project" value="InterPro"/>
</dbReference>
<dbReference type="EMBL" id="CAJNXB010004493">
    <property type="protein sequence ID" value="CAF3378049.1"/>
    <property type="molecule type" value="Genomic_DNA"/>
</dbReference>
<dbReference type="InterPro" id="IPR041373">
    <property type="entry name" value="RT_RNaseH"/>
</dbReference>
<evidence type="ECO:0000256" key="5">
    <source>
        <dbReference type="ARBA" id="ARBA00022722"/>
    </source>
</evidence>
<dbReference type="InterPro" id="IPR036397">
    <property type="entry name" value="RNaseH_sf"/>
</dbReference>
<accession>A0A817Y6Q1</accession>
<dbReference type="CDD" id="cd09274">
    <property type="entry name" value="RNase_HI_RT_Ty3"/>
    <property type="match status" value="1"/>
</dbReference>
<feature type="domain" description="Reverse transcriptase" evidence="10">
    <location>
        <begin position="523"/>
        <end position="702"/>
    </location>
</feature>
<dbReference type="Gene3D" id="3.30.420.10">
    <property type="entry name" value="Ribonuclease H-like superfamily/Ribonuclease H"/>
    <property type="match status" value="1"/>
</dbReference>
<dbReference type="Gene3D" id="2.40.70.10">
    <property type="entry name" value="Acid Proteases"/>
    <property type="match status" value="1"/>
</dbReference>
<evidence type="ECO:0000256" key="4">
    <source>
        <dbReference type="ARBA" id="ARBA00022695"/>
    </source>
</evidence>
<dbReference type="FunFam" id="3.30.420.10:FF:000032">
    <property type="entry name" value="Retrovirus-related Pol polyprotein from transposon 297-like Protein"/>
    <property type="match status" value="1"/>
</dbReference>
<feature type="compositionally biased region" description="Polar residues" evidence="9">
    <location>
        <begin position="60"/>
        <end position="81"/>
    </location>
</feature>
<dbReference type="GO" id="GO:0006508">
    <property type="term" value="P:proteolysis"/>
    <property type="evidence" value="ECO:0007669"/>
    <property type="project" value="UniProtKB-KW"/>
</dbReference>
<dbReference type="SUPFAM" id="SSF56672">
    <property type="entry name" value="DNA/RNA polymerases"/>
    <property type="match status" value="1"/>
</dbReference>
<dbReference type="Pfam" id="PF17921">
    <property type="entry name" value="Integrase_H2C2"/>
    <property type="match status" value="1"/>
</dbReference>
<keyword evidence="4" id="KW-0548">Nucleotidyltransferase</keyword>
<feature type="compositionally biased region" description="Low complexity" evidence="9">
    <location>
        <begin position="11"/>
        <end position="28"/>
    </location>
</feature>
<keyword evidence="8" id="KW-0695">RNA-directed DNA polymerase</keyword>
<keyword evidence="6" id="KW-0255">Endonuclease</keyword>
<dbReference type="InterPro" id="IPR050951">
    <property type="entry name" value="Retrovirus_Pol_polyprotein"/>
</dbReference>
<feature type="region of interest" description="Disordered" evidence="9">
    <location>
        <begin position="987"/>
        <end position="1010"/>
    </location>
</feature>
<dbReference type="Pfam" id="PF00078">
    <property type="entry name" value="RVT_1"/>
    <property type="match status" value="1"/>
</dbReference>
<evidence type="ECO:0000259" key="10">
    <source>
        <dbReference type="PROSITE" id="PS50878"/>
    </source>
</evidence>
<dbReference type="GO" id="GO:0015074">
    <property type="term" value="P:DNA integration"/>
    <property type="evidence" value="ECO:0007669"/>
    <property type="project" value="InterPro"/>
</dbReference>
<gene>
    <name evidence="12" type="ORF">TIS948_LOCUS25684</name>
</gene>
<dbReference type="GO" id="GO:0003964">
    <property type="term" value="F:RNA-directed DNA polymerase activity"/>
    <property type="evidence" value="ECO:0007669"/>
    <property type="project" value="UniProtKB-KW"/>
</dbReference>
<dbReference type="Pfam" id="PF13975">
    <property type="entry name" value="gag-asp_proteas"/>
    <property type="match status" value="1"/>
</dbReference>
<dbReference type="InterPro" id="IPR043128">
    <property type="entry name" value="Rev_trsase/Diguanyl_cyclase"/>
</dbReference>
<dbReference type="InterPro" id="IPR021109">
    <property type="entry name" value="Peptidase_aspartic_dom_sf"/>
</dbReference>
<dbReference type="Pfam" id="PF17917">
    <property type="entry name" value="RT_RNaseH"/>
    <property type="match status" value="1"/>
</dbReference>